<dbReference type="EMBL" id="FOLX01000001">
    <property type="protein sequence ID" value="SFC24402.1"/>
    <property type="molecule type" value="Genomic_DNA"/>
</dbReference>
<feature type="transmembrane region" description="Helical" evidence="1">
    <location>
        <begin position="97"/>
        <end position="117"/>
    </location>
</feature>
<dbReference type="RefSeq" id="WP_093449433.1">
    <property type="nucleotide sequence ID" value="NZ_CAXQIN010000120.1"/>
</dbReference>
<dbReference type="Proteomes" id="UP000231644">
    <property type="component" value="Unassembled WGS sequence"/>
</dbReference>
<accession>A0A1I1HLG4</accession>
<gene>
    <name evidence="2" type="ORF">SAMN05421762_0289</name>
</gene>
<proteinExistence type="predicted"/>
<evidence type="ECO:0000313" key="3">
    <source>
        <dbReference type="Proteomes" id="UP000231644"/>
    </source>
</evidence>
<dbReference type="AlphaFoldDB" id="A0A1I1HLG4"/>
<keyword evidence="1" id="KW-0812">Transmembrane</keyword>
<keyword evidence="1" id="KW-1133">Transmembrane helix</keyword>
<feature type="transmembrane region" description="Helical" evidence="1">
    <location>
        <begin position="64"/>
        <end position="85"/>
    </location>
</feature>
<sequence>MLLTLFVVLTAIVGVGLYVSLVRRMPNGSFFPLLGPGVLLLGLAGIGILRLLPVDATESPVRVILALVMLWVGWVGLMALLAQTLSRSMPGAQPWPVLTGGAATLAPALGFIVARMVA</sequence>
<organism evidence="2 3">
    <name type="scientific">Pseudooceanicola nitratireducens</name>
    <dbReference type="NCBI Taxonomy" id="517719"/>
    <lineage>
        <taxon>Bacteria</taxon>
        <taxon>Pseudomonadati</taxon>
        <taxon>Pseudomonadota</taxon>
        <taxon>Alphaproteobacteria</taxon>
        <taxon>Rhodobacterales</taxon>
        <taxon>Paracoccaceae</taxon>
        <taxon>Pseudooceanicola</taxon>
    </lineage>
</organism>
<dbReference type="STRING" id="517719.SAMN05421762_0289"/>
<keyword evidence="1" id="KW-0472">Membrane</keyword>
<protein>
    <submittedName>
        <fullName evidence="2">Uncharacterized protein</fullName>
    </submittedName>
</protein>
<feature type="transmembrane region" description="Helical" evidence="1">
    <location>
        <begin position="30"/>
        <end position="52"/>
    </location>
</feature>
<evidence type="ECO:0000256" key="1">
    <source>
        <dbReference type="SAM" id="Phobius"/>
    </source>
</evidence>
<keyword evidence="3" id="KW-1185">Reference proteome</keyword>
<name>A0A1I1HLG4_9RHOB</name>
<reference evidence="2 3" key="1">
    <citation type="submission" date="2016-10" db="EMBL/GenBank/DDBJ databases">
        <authorList>
            <person name="de Groot N.N."/>
        </authorList>
    </citation>
    <scope>NUCLEOTIDE SEQUENCE [LARGE SCALE GENOMIC DNA]</scope>
    <source>
        <strain evidence="2 3">DSM 29619</strain>
    </source>
</reference>
<dbReference type="OrthoDB" id="7868004at2"/>
<evidence type="ECO:0000313" key="2">
    <source>
        <dbReference type="EMBL" id="SFC24402.1"/>
    </source>
</evidence>